<dbReference type="RefSeq" id="WP_055147681.1">
    <property type="nucleotide sequence ID" value="NZ_JXSZ01000006.1"/>
</dbReference>
<sequence length="560" mass="63552">MKNKIKNILRKSARVARLAVLPCALMLTTQSCQDVLDEKVISNLSNDYINTPKGFNDAVSAAYGYLRTYYAQEMGMTMSQMGTDTYTNGADGSYKKYNQYTSNLDGFDNWVRTLWREFYKGINTCNAIIDRSSQIEGLSASEISSGVAQAKALRALYYFTLVQHYGGLDLRTEETNGPITEITRSTEQAVYDQIIKDFNDAYNDLPANGGEWGRFTQMAVDGFLCKVYITRATRDFGSAADYATAESYGKKVINNYDRALVSDFSDLFELGNDQNTEAVFSLQFSYDLLSAGGFGNRWHLYYLMEYDTQPGMSRVLEVGRPWKRLRPTEYTYNQVMVNRDVDARFDKSFKKVFYATKTGTFPTFLDKSKPSITVAAGDTAIFMPGYEMSEEERAKRPYQVYTPSMYQEKQFGVLAKFLDPLRASINEVQGGRDFVLIRLADIHLLVAECLIQQGKAAEAVEHINLVRRRAAYPGHEAEMEITADQATMEFIYDERARELLGEGHRWTDLKRWGNLVERVKAYNPEGAPNIQDKHMYRPIPQEQIDLVDGGSSAFPQNPGY</sequence>
<dbReference type="PROSITE" id="PS51257">
    <property type="entry name" value="PROKAR_LIPOPROTEIN"/>
    <property type="match status" value="1"/>
</dbReference>
<evidence type="ECO:0000256" key="3">
    <source>
        <dbReference type="ARBA" id="ARBA00022729"/>
    </source>
</evidence>
<proteinExistence type="inferred from homology"/>
<evidence type="ECO:0000259" key="8">
    <source>
        <dbReference type="Pfam" id="PF14322"/>
    </source>
</evidence>
<keyword evidence="10" id="KW-1185">Reference proteome</keyword>
<dbReference type="Pfam" id="PF07980">
    <property type="entry name" value="SusD_RagB"/>
    <property type="match status" value="1"/>
</dbReference>
<comment type="caution">
    <text evidence="9">The sequence shown here is derived from an EMBL/GenBank/DDBJ whole genome shotgun (WGS) entry which is preliminary data.</text>
</comment>
<evidence type="ECO:0000256" key="1">
    <source>
        <dbReference type="ARBA" id="ARBA00004442"/>
    </source>
</evidence>
<evidence type="ECO:0008006" key="11">
    <source>
        <dbReference type="Google" id="ProtNLM"/>
    </source>
</evidence>
<dbReference type="GO" id="GO:0009279">
    <property type="term" value="C:cell outer membrane"/>
    <property type="evidence" value="ECO:0007669"/>
    <property type="project" value="UniProtKB-SubCell"/>
</dbReference>
<evidence type="ECO:0000256" key="5">
    <source>
        <dbReference type="ARBA" id="ARBA00023237"/>
    </source>
</evidence>
<feature type="domain" description="RagB/SusD" evidence="7">
    <location>
        <begin position="299"/>
        <end position="560"/>
    </location>
</feature>
<comment type="similarity">
    <text evidence="2">Belongs to the SusD family.</text>
</comment>
<accession>A0A0P7BVJ4</accession>
<evidence type="ECO:0000256" key="2">
    <source>
        <dbReference type="ARBA" id="ARBA00006275"/>
    </source>
</evidence>
<organism evidence="9 10">
    <name type="scientific">Jiulongibacter sediminis</name>
    <dbReference type="NCBI Taxonomy" id="1605367"/>
    <lineage>
        <taxon>Bacteria</taxon>
        <taxon>Pseudomonadati</taxon>
        <taxon>Bacteroidota</taxon>
        <taxon>Cytophagia</taxon>
        <taxon>Cytophagales</taxon>
        <taxon>Leadbetterellaceae</taxon>
        <taxon>Jiulongibacter</taxon>
    </lineage>
</organism>
<feature type="chain" id="PRO_5006136256" description="RagB/SusD family nutrient uptake outer membrane protein" evidence="6">
    <location>
        <begin position="34"/>
        <end position="560"/>
    </location>
</feature>
<feature type="signal peptide" evidence="6">
    <location>
        <begin position="1"/>
        <end position="33"/>
    </location>
</feature>
<dbReference type="InterPro" id="IPR033985">
    <property type="entry name" value="SusD-like_N"/>
</dbReference>
<evidence type="ECO:0000256" key="4">
    <source>
        <dbReference type="ARBA" id="ARBA00023136"/>
    </source>
</evidence>
<evidence type="ECO:0000313" key="10">
    <source>
        <dbReference type="Proteomes" id="UP000050454"/>
    </source>
</evidence>
<dbReference type="Proteomes" id="UP000050454">
    <property type="component" value="Unassembled WGS sequence"/>
</dbReference>
<dbReference type="InterPro" id="IPR011990">
    <property type="entry name" value="TPR-like_helical_dom_sf"/>
</dbReference>
<keyword evidence="5" id="KW-0998">Cell outer membrane</keyword>
<reference evidence="9 10" key="1">
    <citation type="submission" date="2015-07" db="EMBL/GenBank/DDBJ databases">
        <title>The draft genome sequence of Leadbetterella sp. JN14-9.</title>
        <authorList>
            <person name="Liu Y."/>
            <person name="Du J."/>
            <person name="Shao Z."/>
        </authorList>
    </citation>
    <scope>NUCLEOTIDE SEQUENCE [LARGE SCALE GENOMIC DNA]</scope>
    <source>
        <strain evidence="9 10">JN14-9</strain>
    </source>
</reference>
<comment type="subcellular location">
    <subcellularLocation>
        <location evidence="1">Cell outer membrane</location>
    </subcellularLocation>
</comment>
<dbReference type="AlphaFoldDB" id="A0A0P7BVJ4"/>
<dbReference type="Gene3D" id="1.25.40.390">
    <property type="match status" value="1"/>
</dbReference>
<evidence type="ECO:0000256" key="6">
    <source>
        <dbReference type="SAM" id="SignalP"/>
    </source>
</evidence>
<keyword evidence="4" id="KW-0472">Membrane</keyword>
<dbReference type="CDD" id="cd08977">
    <property type="entry name" value="SusD"/>
    <property type="match status" value="1"/>
</dbReference>
<dbReference type="InterPro" id="IPR012944">
    <property type="entry name" value="SusD_RagB_dom"/>
</dbReference>
<evidence type="ECO:0000259" key="7">
    <source>
        <dbReference type="Pfam" id="PF07980"/>
    </source>
</evidence>
<dbReference type="Pfam" id="PF14322">
    <property type="entry name" value="SusD-like_3"/>
    <property type="match status" value="1"/>
</dbReference>
<dbReference type="STRING" id="1605367.AFM12_10450"/>
<dbReference type="EMBL" id="LGTQ01000006">
    <property type="protein sequence ID" value="KPM48959.1"/>
    <property type="molecule type" value="Genomic_DNA"/>
</dbReference>
<evidence type="ECO:0000313" key="9">
    <source>
        <dbReference type="EMBL" id="KPM48959.1"/>
    </source>
</evidence>
<dbReference type="SUPFAM" id="SSF48452">
    <property type="entry name" value="TPR-like"/>
    <property type="match status" value="1"/>
</dbReference>
<name>A0A0P7BVJ4_9BACT</name>
<keyword evidence="3 6" id="KW-0732">Signal</keyword>
<protein>
    <recommendedName>
        <fullName evidence="11">RagB/SusD family nutrient uptake outer membrane protein</fullName>
    </recommendedName>
</protein>
<feature type="domain" description="SusD-like N-terminal" evidence="8">
    <location>
        <begin position="36"/>
        <end position="228"/>
    </location>
</feature>
<gene>
    <name evidence="9" type="ORF">AFM12_10450</name>
</gene>
<dbReference type="OrthoDB" id="906516at2"/>